<proteinExistence type="predicted"/>
<evidence type="ECO:0000256" key="1">
    <source>
        <dbReference type="PROSITE-ProRule" id="PRU00339"/>
    </source>
</evidence>
<dbReference type="Pfam" id="PF13424">
    <property type="entry name" value="TPR_12"/>
    <property type="match status" value="3"/>
</dbReference>
<dbReference type="PANTHER" id="PTHR10098">
    <property type="entry name" value="RAPSYN-RELATED"/>
    <property type="match status" value="1"/>
</dbReference>
<feature type="domain" description="CHAT" evidence="2">
    <location>
        <begin position="664"/>
        <end position="975"/>
    </location>
</feature>
<keyword evidence="1" id="KW-0802">TPR repeat</keyword>
<dbReference type="Gene3D" id="1.25.40.10">
    <property type="entry name" value="Tetratricopeptide repeat domain"/>
    <property type="match status" value="2"/>
</dbReference>
<sequence length="975" mass="110585">MKAVLTITFLITFGFWQILNAQASQGDSLLVLGNESYSNQDYDRAARHYQKAMDLFLEESDSLKWLEASFEYARTLNISGSVNEAVEIFLTLDKTSLQQIPTSLQIRLKNYIGLTLRRTEQYDEARKYYLDAMKLAEGISDSIVIAQLNNNISYTYQNTGDYETALLHQQKALEIYIALGNDSRLSFVLNGIFLTMMELGLHRQAEPYIRKSLEIRKKLENPRLLDIAFHNLAWNLERQGKRDSAIIYYQKSLELSRMLENPFEITQTLENIGSLYERSGDFENALGYYNEALTINREINRPVSTAEGLFRIARIAVKNNDLENATAFYNEALEWVEDVNDPRFLTNLYLDFANLELLKGNNGKAKEYISNARNIAFEKEFQLQQVRSHNLLGELYNIEGNLQLSLEEYKKAYKHSSSFAITDRISPSMNLAKAYNDASSDSAFIFAEEAFSLIDSVRTNVAGLAFRSGFFSQHAGFYNEVASWYIKRKNDPKKAFELIESAKARVLMDELAEAREKELSSLDESTLIKKQQKAKQIDRLYNQLSATESLTEKSAIRDELKDLEFEYQSFLNELHVSNVSLKDFKYPKPITLQKAQDMLDSESAILEYAFTEEHVVRLLITEDNITGSILMPEGSPKAKQYFTEKIRTYREAITSKASVNEIQEIGASLYTQLIPSEVSESRSEISNLLIIPGGALTFLPFETLSNNNRYLIEDFHIKYLPSASIYSFINNPHRTTNFELLALAGSGFEGGDGLTNQSSSQASFASLPSTLLEVDSISVNFTNSRILKNDDVTEANLKSHDLSDFRFIHFATHAEVNESTPSQSGLLLSKKTDVESLFGEDGFMNSREISGLKLNADLVTLSACNTGMGKIVTGEGLLGLQRSFLSAGASSVMVSLWSIYDRSTADFMSEFYSMLKTHESADYGIMNRTLNWFGLYEHPLFDYKAKALRDAKISMIEHPYYSHPVYWAPFILVGK</sequence>
<name>A0ABW5JGF9_9BACT</name>
<dbReference type="InterPro" id="IPR011990">
    <property type="entry name" value="TPR-like_helical_dom_sf"/>
</dbReference>
<evidence type="ECO:0000313" key="3">
    <source>
        <dbReference type="EMBL" id="MFD2531112.1"/>
    </source>
</evidence>
<dbReference type="SUPFAM" id="SSF48452">
    <property type="entry name" value="TPR-like"/>
    <property type="match status" value="2"/>
</dbReference>
<gene>
    <name evidence="3" type="ORF">ACFSVN_01485</name>
</gene>
<dbReference type="SMART" id="SM00028">
    <property type="entry name" value="TPR"/>
    <property type="match status" value="8"/>
</dbReference>
<accession>A0ABW5JGF9</accession>
<dbReference type="RefSeq" id="WP_390297538.1">
    <property type="nucleotide sequence ID" value="NZ_JBHULI010000002.1"/>
</dbReference>
<dbReference type="Proteomes" id="UP001597460">
    <property type="component" value="Unassembled WGS sequence"/>
</dbReference>
<evidence type="ECO:0000259" key="2">
    <source>
        <dbReference type="Pfam" id="PF12770"/>
    </source>
</evidence>
<keyword evidence="4" id="KW-1185">Reference proteome</keyword>
<dbReference type="EMBL" id="JBHULI010000002">
    <property type="protein sequence ID" value="MFD2531112.1"/>
    <property type="molecule type" value="Genomic_DNA"/>
</dbReference>
<comment type="caution">
    <text evidence="3">The sequence shown here is derived from an EMBL/GenBank/DDBJ whole genome shotgun (WGS) entry which is preliminary data.</text>
</comment>
<dbReference type="PROSITE" id="PS50005">
    <property type="entry name" value="TPR"/>
    <property type="match status" value="1"/>
</dbReference>
<protein>
    <submittedName>
        <fullName evidence="3">CHAT domain-containing protein</fullName>
    </submittedName>
</protein>
<evidence type="ECO:0000313" key="4">
    <source>
        <dbReference type="Proteomes" id="UP001597460"/>
    </source>
</evidence>
<feature type="repeat" description="TPR" evidence="1">
    <location>
        <begin position="266"/>
        <end position="299"/>
    </location>
</feature>
<dbReference type="Pfam" id="PF12770">
    <property type="entry name" value="CHAT"/>
    <property type="match status" value="1"/>
</dbReference>
<organism evidence="3 4">
    <name type="scientific">Gracilimonas halophila</name>
    <dbReference type="NCBI Taxonomy" id="1834464"/>
    <lineage>
        <taxon>Bacteria</taxon>
        <taxon>Pseudomonadati</taxon>
        <taxon>Balneolota</taxon>
        <taxon>Balneolia</taxon>
        <taxon>Balneolales</taxon>
        <taxon>Balneolaceae</taxon>
        <taxon>Gracilimonas</taxon>
    </lineage>
</organism>
<dbReference type="InterPro" id="IPR024983">
    <property type="entry name" value="CHAT_dom"/>
</dbReference>
<dbReference type="InterPro" id="IPR019734">
    <property type="entry name" value="TPR_rpt"/>
</dbReference>
<reference evidence="4" key="1">
    <citation type="journal article" date="2019" name="Int. J. Syst. Evol. Microbiol.">
        <title>The Global Catalogue of Microorganisms (GCM) 10K type strain sequencing project: providing services to taxonomists for standard genome sequencing and annotation.</title>
        <authorList>
            <consortium name="The Broad Institute Genomics Platform"/>
            <consortium name="The Broad Institute Genome Sequencing Center for Infectious Disease"/>
            <person name="Wu L."/>
            <person name="Ma J."/>
        </authorList>
    </citation>
    <scope>NUCLEOTIDE SEQUENCE [LARGE SCALE GENOMIC DNA]</scope>
    <source>
        <strain evidence="4">KCTC 52042</strain>
    </source>
</reference>
<dbReference type="PROSITE" id="PS50293">
    <property type="entry name" value="TPR_REGION"/>
    <property type="match status" value="1"/>
</dbReference>